<protein>
    <recommendedName>
        <fullName evidence="4">DUF4760 domain-containing protein</fullName>
    </recommendedName>
</protein>
<keyword evidence="3" id="KW-1185">Reference proteome</keyword>
<feature type="transmembrane region" description="Helical" evidence="1">
    <location>
        <begin position="6"/>
        <end position="27"/>
    </location>
</feature>
<dbReference type="RefSeq" id="WP_301414126.1">
    <property type="nucleotide sequence ID" value="NZ_CP098023.1"/>
</dbReference>
<gene>
    <name evidence="2" type="ORF">M8T91_10560</name>
</gene>
<organism evidence="2 3">
    <name type="scientific">Microbulbifer spongiae</name>
    <dbReference type="NCBI Taxonomy" id="2944933"/>
    <lineage>
        <taxon>Bacteria</taxon>
        <taxon>Pseudomonadati</taxon>
        <taxon>Pseudomonadota</taxon>
        <taxon>Gammaproteobacteria</taxon>
        <taxon>Cellvibrionales</taxon>
        <taxon>Microbulbiferaceae</taxon>
        <taxon>Microbulbifer</taxon>
    </lineage>
</organism>
<keyword evidence="1" id="KW-0472">Membrane</keyword>
<dbReference type="Proteomes" id="UP001321520">
    <property type="component" value="Chromosome"/>
</dbReference>
<dbReference type="EMBL" id="CP098023">
    <property type="protein sequence ID" value="WKD48376.1"/>
    <property type="molecule type" value="Genomic_DNA"/>
</dbReference>
<reference evidence="2 3" key="1">
    <citation type="submission" date="2022-05" db="EMBL/GenBank/DDBJ databases">
        <title>Microbulbifer sp. nov., isolated from sponge.</title>
        <authorList>
            <person name="Gao L."/>
        </authorList>
    </citation>
    <scope>NUCLEOTIDE SEQUENCE [LARGE SCALE GENOMIC DNA]</scope>
    <source>
        <strain evidence="2 3">MI-G</strain>
    </source>
</reference>
<sequence length="167" mass="19516">MNWIQWFEALSYVVTVVGLPLAIYVFLQDKRKERRAEADTLNQRLNDAYTSFLTLVLDNADLKLFQAQGDQGDLTGEQKERKKVLFAMLISVFEQAYIALYEKEMGRHAYRRWLSWEDDMCKWCRRSDFRTELPGLLEGEDDDFSLHILGIAKQEADYKGPSAQPRP</sequence>
<keyword evidence="1" id="KW-1133">Transmembrane helix</keyword>
<evidence type="ECO:0000313" key="3">
    <source>
        <dbReference type="Proteomes" id="UP001321520"/>
    </source>
</evidence>
<accession>A0ABY9E8V3</accession>
<proteinExistence type="predicted"/>
<name>A0ABY9E8V3_9GAMM</name>
<keyword evidence="1" id="KW-0812">Transmembrane</keyword>
<evidence type="ECO:0008006" key="4">
    <source>
        <dbReference type="Google" id="ProtNLM"/>
    </source>
</evidence>
<evidence type="ECO:0000256" key="1">
    <source>
        <dbReference type="SAM" id="Phobius"/>
    </source>
</evidence>
<evidence type="ECO:0000313" key="2">
    <source>
        <dbReference type="EMBL" id="WKD48376.1"/>
    </source>
</evidence>